<feature type="compositionally biased region" description="Basic and acidic residues" evidence="5">
    <location>
        <begin position="1"/>
        <end position="11"/>
    </location>
</feature>
<sequence>MSQEPREHIPDGLEVVQTNGEEENKEDIYGDRLRVDLGDVDKGKRADAMGTTEPIDTTDVVQSKRRTPRALVPFRIAFQTVLPHGGALATGFNLASTSLGAGIISLPSSFNLSGIVMATVYLVLIATATTYALYLVAKVVEITGYRNYSQATRHILGRGTDIVIAILMLILCFGGSISYIIAMSTLLKPILGHPGSPAYLKTKSGNQLITSMIWLALMVPLVMPKHVNSLRYVSGFGVLFIVYFVICIVVHSVQNGLYDKEVRSQLVTMRYGNSALEGLGSLLFSFMSQINAFEIFYEMQPRTVPRFTATSAISMGAVGVLYFLAGFFGYADWGDRVKDSVLVLYDPVNEPYILVGYIGIIIKICAAFSLHFHALRDAGYHLLRLHVDTVPYWQHCLLMLVPATLALICGLFIPTLNTVLGLLGSLCGGTIGMIIPPLLIMYCGNFSLRKVGIVNYAATYLLLIGGVVAVVFGTSTTIYSTVGQSFV</sequence>
<feature type="domain" description="Amino acid transporter transmembrane" evidence="7">
    <location>
        <begin position="86"/>
        <end position="478"/>
    </location>
</feature>
<feature type="transmembrane region" description="Helical" evidence="6">
    <location>
        <begin position="278"/>
        <end position="297"/>
    </location>
</feature>
<feature type="transmembrane region" description="Helical" evidence="6">
    <location>
        <begin position="453"/>
        <end position="479"/>
    </location>
</feature>
<gene>
    <name evidence="8" type="ORF">ADEAN_000145300</name>
</gene>
<keyword evidence="9" id="KW-1185">Reference proteome</keyword>
<keyword evidence="4 6" id="KW-0472">Membrane</keyword>
<evidence type="ECO:0000256" key="4">
    <source>
        <dbReference type="ARBA" id="ARBA00023136"/>
    </source>
</evidence>
<evidence type="ECO:0000259" key="7">
    <source>
        <dbReference type="Pfam" id="PF01490"/>
    </source>
</evidence>
<dbReference type="GO" id="GO:0016020">
    <property type="term" value="C:membrane"/>
    <property type="evidence" value="ECO:0007669"/>
    <property type="project" value="UniProtKB-SubCell"/>
</dbReference>
<organism evidence="8 9">
    <name type="scientific">Angomonas deanei</name>
    <dbReference type="NCBI Taxonomy" id="59799"/>
    <lineage>
        <taxon>Eukaryota</taxon>
        <taxon>Discoba</taxon>
        <taxon>Euglenozoa</taxon>
        <taxon>Kinetoplastea</taxon>
        <taxon>Metakinetoplastina</taxon>
        <taxon>Trypanosomatida</taxon>
        <taxon>Trypanosomatidae</taxon>
        <taxon>Strigomonadinae</taxon>
        <taxon>Angomonas</taxon>
    </lineage>
</organism>
<feature type="transmembrane region" description="Helical" evidence="6">
    <location>
        <begin position="115"/>
        <end position="137"/>
    </location>
</feature>
<dbReference type="Proteomes" id="UP000515908">
    <property type="component" value="Chromosome 02"/>
</dbReference>
<dbReference type="PANTHER" id="PTHR22950:SF702">
    <property type="entry name" value="AMINO ACID TRANSPORTER PROTEIN"/>
    <property type="match status" value="1"/>
</dbReference>
<keyword evidence="3 6" id="KW-1133">Transmembrane helix</keyword>
<name>A0A7G2C327_9TRYP</name>
<dbReference type="Pfam" id="PF01490">
    <property type="entry name" value="Aa_trans"/>
    <property type="match status" value="1"/>
</dbReference>
<proteinExistence type="predicted"/>
<evidence type="ECO:0000256" key="6">
    <source>
        <dbReference type="SAM" id="Phobius"/>
    </source>
</evidence>
<keyword evidence="2 6" id="KW-0812">Transmembrane</keyword>
<evidence type="ECO:0000256" key="5">
    <source>
        <dbReference type="SAM" id="MobiDB-lite"/>
    </source>
</evidence>
<dbReference type="PANTHER" id="PTHR22950">
    <property type="entry name" value="AMINO ACID TRANSPORTER"/>
    <property type="match status" value="1"/>
</dbReference>
<accession>A0A7G2C327</accession>
<evidence type="ECO:0000313" key="9">
    <source>
        <dbReference type="Proteomes" id="UP000515908"/>
    </source>
</evidence>
<dbReference type="VEuPathDB" id="TriTrypDB:ADEAN_000145300"/>
<evidence type="ECO:0000256" key="3">
    <source>
        <dbReference type="ARBA" id="ARBA00022989"/>
    </source>
</evidence>
<feature type="transmembrane region" description="Helical" evidence="6">
    <location>
        <begin position="207"/>
        <end position="224"/>
    </location>
</feature>
<dbReference type="EMBL" id="LR877146">
    <property type="protein sequence ID" value="CAD2214009.1"/>
    <property type="molecule type" value="Genomic_DNA"/>
</dbReference>
<feature type="transmembrane region" description="Helical" evidence="6">
    <location>
        <begin position="392"/>
        <end position="413"/>
    </location>
</feature>
<feature type="transmembrane region" description="Helical" evidence="6">
    <location>
        <begin position="419"/>
        <end position="441"/>
    </location>
</feature>
<evidence type="ECO:0000313" key="8">
    <source>
        <dbReference type="EMBL" id="CAD2214009.1"/>
    </source>
</evidence>
<dbReference type="AlphaFoldDB" id="A0A7G2C327"/>
<evidence type="ECO:0000256" key="2">
    <source>
        <dbReference type="ARBA" id="ARBA00022692"/>
    </source>
</evidence>
<dbReference type="InterPro" id="IPR013057">
    <property type="entry name" value="AA_transpt_TM"/>
</dbReference>
<reference evidence="8 9" key="1">
    <citation type="submission" date="2020-08" db="EMBL/GenBank/DDBJ databases">
        <authorList>
            <person name="Newling K."/>
            <person name="Davey J."/>
            <person name="Forrester S."/>
        </authorList>
    </citation>
    <scope>NUCLEOTIDE SEQUENCE [LARGE SCALE GENOMIC DNA]</scope>
    <source>
        <strain evidence="9">Crithidia deanei Carvalho (ATCC PRA-265)</strain>
    </source>
</reference>
<feature type="transmembrane region" description="Helical" evidence="6">
    <location>
        <begin position="309"/>
        <end position="331"/>
    </location>
</feature>
<feature type="transmembrane region" description="Helical" evidence="6">
    <location>
        <begin position="72"/>
        <end position="95"/>
    </location>
</feature>
<feature type="region of interest" description="Disordered" evidence="5">
    <location>
        <begin position="1"/>
        <end position="28"/>
    </location>
</feature>
<protein>
    <submittedName>
        <fullName evidence="8">Transmembrane amino acid transporter protein, putative</fullName>
    </submittedName>
</protein>
<dbReference type="GO" id="GO:0015179">
    <property type="term" value="F:L-amino acid transmembrane transporter activity"/>
    <property type="evidence" value="ECO:0007669"/>
    <property type="project" value="TreeGrafter"/>
</dbReference>
<evidence type="ECO:0000256" key="1">
    <source>
        <dbReference type="ARBA" id="ARBA00004141"/>
    </source>
</evidence>
<feature type="transmembrane region" description="Helical" evidence="6">
    <location>
        <begin position="236"/>
        <end position="258"/>
    </location>
</feature>
<comment type="subcellular location">
    <subcellularLocation>
        <location evidence="1">Membrane</location>
        <topology evidence="1">Multi-pass membrane protein</topology>
    </subcellularLocation>
</comment>
<dbReference type="GO" id="GO:0005737">
    <property type="term" value="C:cytoplasm"/>
    <property type="evidence" value="ECO:0007669"/>
    <property type="project" value="TreeGrafter"/>
</dbReference>
<feature type="transmembrane region" description="Helical" evidence="6">
    <location>
        <begin position="162"/>
        <end position="187"/>
    </location>
</feature>
<feature type="transmembrane region" description="Helical" evidence="6">
    <location>
        <begin position="351"/>
        <end position="372"/>
    </location>
</feature>